<gene>
    <name evidence="5 10" type="primary">hutG</name>
    <name evidence="11" type="ORF">CV019_09320</name>
    <name evidence="10" type="ORF">RO950_11655</name>
</gene>
<feature type="binding site" evidence="5">
    <location>
        <position position="242"/>
    </location>
    <ligand>
        <name>Mn(2+)</name>
        <dbReference type="ChEBI" id="CHEBI:29035"/>
        <label>2</label>
    </ligand>
</feature>
<dbReference type="GO" id="GO:0033389">
    <property type="term" value="P:putrescine biosynthetic process from arginine, via agmatine"/>
    <property type="evidence" value="ECO:0007669"/>
    <property type="project" value="TreeGrafter"/>
</dbReference>
<keyword evidence="2 5" id="KW-0378">Hydrolase</keyword>
<dbReference type="EC" id="3.5.3.8" evidence="5 6"/>
<keyword evidence="1 5" id="KW-0479">Metal-binding</keyword>
<dbReference type="Proteomes" id="UP000238153">
    <property type="component" value="Unassembled WGS sequence"/>
</dbReference>
<evidence type="ECO:0000256" key="1">
    <source>
        <dbReference type="ARBA" id="ARBA00022723"/>
    </source>
</evidence>
<feature type="binding site" evidence="5 7">
    <location>
        <position position="155"/>
    </location>
    <ligand>
        <name>Mn(2+)</name>
        <dbReference type="ChEBI" id="CHEBI:29035"/>
        <label>1</label>
    </ligand>
</feature>
<protein>
    <recommendedName>
        <fullName evidence="5 6">Formimidoylglutamase</fullName>
        <ecNumber evidence="5 6">3.5.3.8</ecNumber>
    </recommendedName>
    <alternativeName>
        <fullName evidence="5">Formiminoglutamase</fullName>
    </alternativeName>
    <alternativeName>
        <fullName evidence="5">Formiminoglutamate hydrolase</fullName>
    </alternativeName>
</protein>
<dbReference type="OMA" id="WPFHYAC"/>
<keyword evidence="4 5" id="KW-0464">Manganese</keyword>
<reference evidence="11 12" key="1">
    <citation type="submission" date="2017-11" db="EMBL/GenBank/DDBJ databases">
        <authorList>
            <person name="Founou R.C."/>
            <person name="Founou L."/>
            <person name="Allam M."/>
            <person name="Ismail A."/>
            <person name="Essack S.Y."/>
        </authorList>
    </citation>
    <scope>NUCLEOTIDE SEQUENCE [LARGE SCALE GENOMIC DNA]</scope>
    <source>
        <strain evidence="11 12">G811N2B1</strain>
    </source>
</reference>
<dbReference type="GO" id="GO:0019557">
    <property type="term" value="P:L-histidine catabolic process to glutamate and formate"/>
    <property type="evidence" value="ECO:0007669"/>
    <property type="project" value="UniProtKB-UniPathway"/>
</dbReference>
<evidence type="ECO:0000256" key="7">
    <source>
        <dbReference type="PIRSR" id="PIRSR036979-1"/>
    </source>
</evidence>
<feature type="binding site" evidence="5 7">
    <location>
        <position position="242"/>
    </location>
    <ligand>
        <name>Mn(2+)</name>
        <dbReference type="ChEBI" id="CHEBI:29035"/>
        <label>1</label>
    </ligand>
</feature>
<dbReference type="RefSeq" id="WP_011275047.1">
    <property type="nucleotide sequence ID" value="NZ_BKAY01000009.1"/>
</dbReference>
<evidence type="ECO:0000256" key="9">
    <source>
        <dbReference type="SAM" id="Coils"/>
    </source>
</evidence>
<dbReference type="PANTHER" id="PTHR11358">
    <property type="entry name" value="ARGINASE/AGMATINASE"/>
    <property type="match status" value="1"/>
</dbReference>
<dbReference type="GO" id="GO:0019556">
    <property type="term" value="P:L-histidine catabolic process to glutamate and formamide"/>
    <property type="evidence" value="ECO:0007669"/>
    <property type="project" value="UniProtKB-UniRule"/>
</dbReference>
<dbReference type="AlphaFoldDB" id="A0A2A1KDT3"/>
<sequence length="311" mass="34905">MYTQGNPKLWTGRLDSETDPKQFRHFQTVKFANLENMENVSDKTGVGLLGYAVDKGVENNKGRIGSRKGPDIIKHEFAKLPDLSECEMLIDYGNVEHTSNHLRETQQEMARLSAKVIKQHKQAFLIGGGHDIAYAQYLATREVYSDASIGIINIDAHFDTRPDEPPTSGTMFREILDNDENVDYLVLGLAQGGNTRALYDYAKDNNIIYVYADELLHQVSPTIKDKIERFIHDHDTIMFTICMDVIDSAFAPGVSSPSVLGLYPHSVFEISKRVILSDKVSSISIAETNPDYDVDNRTSKLAANLIHHFLV</sequence>
<organism evidence="11 12">
    <name type="scientific">Staphylococcus haemolyticus</name>
    <dbReference type="NCBI Taxonomy" id="1283"/>
    <lineage>
        <taxon>Bacteria</taxon>
        <taxon>Bacillati</taxon>
        <taxon>Bacillota</taxon>
        <taxon>Bacilli</taxon>
        <taxon>Bacillales</taxon>
        <taxon>Staphylococcaceae</taxon>
        <taxon>Staphylococcus</taxon>
    </lineage>
</organism>
<evidence type="ECO:0000256" key="6">
    <source>
        <dbReference type="NCBIfam" id="TIGR01227"/>
    </source>
</evidence>
<dbReference type="SMR" id="A0A2A1KDT3"/>
<comment type="caution">
    <text evidence="11">The sequence shown here is derived from an EMBL/GenBank/DDBJ whole genome shotgun (WGS) entry which is preliminary data.</text>
</comment>
<dbReference type="Pfam" id="PF00491">
    <property type="entry name" value="Arginase"/>
    <property type="match status" value="1"/>
</dbReference>
<dbReference type="HAMAP" id="MF_00737">
    <property type="entry name" value="Formimidoylglutam"/>
    <property type="match status" value="1"/>
</dbReference>
<dbReference type="InterPro" id="IPR005923">
    <property type="entry name" value="HutG"/>
</dbReference>
<feature type="binding site" evidence="5">
    <location>
        <position position="157"/>
    </location>
    <ligand>
        <name>Mn(2+)</name>
        <dbReference type="ChEBI" id="CHEBI:29035"/>
        <label>2</label>
    </ligand>
</feature>
<evidence type="ECO:0000313" key="12">
    <source>
        <dbReference type="Proteomes" id="UP000238153"/>
    </source>
</evidence>
<comment type="cofactor">
    <cofactor evidence="5 7">
        <name>Mn(2+)</name>
        <dbReference type="ChEBI" id="CHEBI:29035"/>
    </cofactor>
    <text evidence="5 7">Binds 2 manganese ions per subunit.</text>
</comment>
<dbReference type="KEGG" id="shh:ShL2_00623"/>
<dbReference type="PIRSF" id="PIRSF036979">
    <property type="entry name" value="Arginase"/>
    <property type="match status" value="1"/>
</dbReference>
<feature type="binding site" evidence="5 7">
    <location>
        <position position="159"/>
    </location>
    <ligand>
        <name>Mn(2+)</name>
        <dbReference type="ChEBI" id="CHEBI:29035"/>
        <label>1</label>
    </ligand>
</feature>
<dbReference type="GO" id="GO:0030145">
    <property type="term" value="F:manganese ion binding"/>
    <property type="evidence" value="ECO:0007669"/>
    <property type="project" value="UniProtKB-UniRule"/>
</dbReference>
<feature type="binding site" evidence="5">
    <location>
        <position position="155"/>
    </location>
    <ligand>
        <name>Mn(2+)</name>
        <dbReference type="ChEBI" id="CHEBI:29035"/>
        <label>2</label>
    </ligand>
</feature>
<comment type="pathway">
    <text evidence="5">Amino-acid degradation; L-histidine degradation into L-glutamate; L-glutamate from N-formimidoyl-L-glutamate (hydrolase route): step 1/1.</text>
</comment>
<feature type="binding site" evidence="5 7">
    <location>
        <position position="130"/>
    </location>
    <ligand>
        <name>Mn(2+)</name>
        <dbReference type="ChEBI" id="CHEBI:29035"/>
        <label>1</label>
    </ligand>
</feature>
<feature type="binding site" evidence="7">
    <location>
        <position position="157"/>
    </location>
    <ligand>
        <name>Mn(2+)</name>
        <dbReference type="ChEBI" id="CHEBI:29035"/>
        <label>1</label>
    </ligand>
</feature>
<comment type="function">
    <text evidence="5">Catalyzes the conversion of N-formimidoyl-L-glutamate to L-glutamate and formamide.</text>
</comment>
<dbReference type="NCBIfam" id="TIGR01227">
    <property type="entry name" value="hutG"/>
    <property type="match status" value="1"/>
</dbReference>
<keyword evidence="3 5" id="KW-0369">Histidine metabolism</keyword>
<feature type="binding site" evidence="7">
    <location>
        <position position="244"/>
    </location>
    <ligand>
        <name>Mn(2+)</name>
        <dbReference type="ChEBI" id="CHEBI:29035"/>
        <label>1</label>
    </ligand>
</feature>
<dbReference type="EMBL" id="PGWX01000346">
    <property type="protein sequence ID" value="PPJ73594.1"/>
    <property type="molecule type" value="Genomic_DNA"/>
</dbReference>
<dbReference type="SUPFAM" id="SSF52768">
    <property type="entry name" value="Arginase/deacetylase"/>
    <property type="match status" value="1"/>
</dbReference>
<dbReference type="InterPro" id="IPR023696">
    <property type="entry name" value="Ureohydrolase_dom_sf"/>
</dbReference>
<dbReference type="UniPathway" id="UPA00379">
    <property type="reaction ID" value="UER00552"/>
</dbReference>
<evidence type="ECO:0000313" key="13">
    <source>
        <dbReference type="Proteomes" id="UP001269271"/>
    </source>
</evidence>
<dbReference type="GO" id="GO:0008783">
    <property type="term" value="F:agmatinase activity"/>
    <property type="evidence" value="ECO:0007669"/>
    <property type="project" value="TreeGrafter"/>
</dbReference>
<evidence type="ECO:0000256" key="3">
    <source>
        <dbReference type="ARBA" id="ARBA00022808"/>
    </source>
</evidence>
<dbReference type="EMBL" id="JAVSOO010000044">
    <property type="protein sequence ID" value="MDT4287624.1"/>
    <property type="molecule type" value="Genomic_DNA"/>
</dbReference>
<comment type="catalytic activity">
    <reaction evidence="5">
        <text>N-formimidoyl-L-glutamate + H2O = formamide + L-glutamate</text>
        <dbReference type="Rhea" id="RHEA:22492"/>
        <dbReference type="ChEBI" id="CHEBI:15377"/>
        <dbReference type="ChEBI" id="CHEBI:16397"/>
        <dbReference type="ChEBI" id="CHEBI:29985"/>
        <dbReference type="ChEBI" id="CHEBI:58928"/>
        <dbReference type="EC" id="3.5.3.8"/>
    </reaction>
</comment>
<feature type="binding site" evidence="5">
    <location>
        <position position="244"/>
    </location>
    <ligand>
        <name>Mn(2+)</name>
        <dbReference type="ChEBI" id="CHEBI:29035"/>
        <label>2</label>
    </ligand>
</feature>
<dbReference type="GeneID" id="93780116"/>
<dbReference type="GO" id="GO:0050415">
    <property type="term" value="F:formimidoylglutamase activity"/>
    <property type="evidence" value="ECO:0007669"/>
    <property type="project" value="UniProtKB-UniRule"/>
</dbReference>
<name>A0A2A1KDT3_STAHA</name>
<reference evidence="10 13" key="2">
    <citation type="submission" date="2023-08" db="EMBL/GenBank/DDBJ databases">
        <title>Genomic surveillance of Staphylococcus haemolyticus neonatal outbreak in southern France.</title>
        <authorList>
            <person name="Magnan C."/>
            <person name="Morsli M."/>
            <person name="Thiery B."/>
            <person name="Salipante F."/>
            <person name="Attar J."/>
            <person name="Massimo D.M."/>
            <person name="Ory J."/>
            <person name="Pantel A."/>
            <person name="Lavigne J.-P."/>
        </authorList>
    </citation>
    <scope>NUCLEOTIDE SEQUENCE [LARGE SCALE GENOMIC DNA]</scope>
    <source>
        <strain evidence="10 13">NSH026</strain>
    </source>
</reference>
<keyword evidence="13" id="KW-1185">Reference proteome</keyword>
<evidence type="ECO:0000256" key="8">
    <source>
        <dbReference type="PROSITE-ProRule" id="PRU00742"/>
    </source>
</evidence>
<evidence type="ECO:0000256" key="2">
    <source>
        <dbReference type="ARBA" id="ARBA00022801"/>
    </source>
</evidence>
<dbReference type="CDD" id="cd09988">
    <property type="entry name" value="Formimidoylglutamase"/>
    <property type="match status" value="1"/>
</dbReference>
<accession>A0A2A1KDT3</accession>
<dbReference type="Proteomes" id="UP001269271">
    <property type="component" value="Unassembled WGS sequence"/>
</dbReference>
<dbReference type="Gene3D" id="3.40.800.10">
    <property type="entry name" value="Ureohydrolase domain"/>
    <property type="match status" value="1"/>
</dbReference>
<dbReference type="STRING" id="1283.ShL2_00623"/>
<evidence type="ECO:0000256" key="5">
    <source>
        <dbReference type="HAMAP-Rule" id="MF_00737"/>
    </source>
</evidence>
<dbReference type="InterPro" id="IPR006035">
    <property type="entry name" value="Ureohydrolase"/>
</dbReference>
<proteinExistence type="inferred from homology"/>
<keyword evidence="9" id="KW-0175">Coiled coil</keyword>
<dbReference type="PROSITE" id="PS51409">
    <property type="entry name" value="ARGINASE_2"/>
    <property type="match status" value="1"/>
</dbReference>
<feature type="coiled-coil region" evidence="9">
    <location>
        <begin position="95"/>
        <end position="122"/>
    </location>
</feature>
<dbReference type="PANTHER" id="PTHR11358:SF35">
    <property type="entry name" value="FORMIMIDOYLGLUTAMASE"/>
    <property type="match status" value="1"/>
</dbReference>
<evidence type="ECO:0000313" key="10">
    <source>
        <dbReference type="EMBL" id="MDT4287624.1"/>
    </source>
</evidence>
<comment type="similarity">
    <text evidence="5 8">Belongs to the arginase family.</text>
</comment>
<evidence type="ECO:0000313" key="11">
    <source>
        <dbReference type="EMBL" id="PPJ73594.1"/>
    </source>
</evidence>
<evidence type="ECO:0000256" key="4">
    <source>
        <dbReference type="ARBA" id="ARBA00023211"/>
    </source>
</evidence>